<sequence length="489" mass="55596">MEQATVNINTKHAIGEVDRKIYSGFVEHMGRCVYGGLVPSTFPAASPHDACTGMFRQDVLEAVKEVQPPLVRYPGGNYTANFNWMDGVGPDRKPRIELAWRNVEPNTFGTNEFVEWCRAVGAEPFLCLNMGTGDLREALAWVEYCNSDLNSYYANLRRSHGYERPHNVKYWCLGNEVYGDYQVAQVSKEAYAAMAVQWARAIRFLDPSVKLVLCGKHGFDDWDAYVLNACAEHVDYHSIHLYSEQKTHEMAFFAPRIAETAVVWTQAMIGLARYQKNVAQPVKICFDEWNVWNPQQYPGFEGHEEIYNVSDMLGVAVWINVFLRHVDIVEIACLAQCVNVIAPLFTRDGELLKQTTWWPYRLASQYLQGRSVVAHATCSTFQGPLIGQLEKYARMLPDRLPYLDLAATIDDDNVLTISVVNGKLEDVQVDLEIDCILQTGIERIEVFGEPLDENSFNHKEKIVPVRSSLTTSKTVVLRHCSYTLLRYKI</sequence>
<proteinExistence type="inferred from homology"/>
<dbReference type="Gene3D" id="3.20.20.80">
    <property type="entry name" value="Glycosidases"/>
    <property type="match status" value="1"/>
</dbReference>
<dbReference type="InterPro" id="IPR055235">
    <property type="entry name" value="ASD1_cat"/>
</dbReference>
<evidence type="ECO:0000256" key="5">
    <source>
        <dbReference type="ARBA" id="ARBA00022801"/>
    </source>
</evidence>
<evidence type="ECO:0000259" key="9">
    <source>
        <dbReference type="SMART" id="SM00813"/>
    </source>
</evidence>
<evidence type="ECO:0000256" key="7">
    <source>
        <dbReference type="ARBA" id="ARBA00023295"/>
    </source>
</evidence>
<dbReference type="Proteomes" id="UP001642482">
    <property type="component" value="Unassembled WGS sequence"/>
</dbReference>
<protein>
    <recommendedName>
        <fullName evidence="4">non-reducing end alpha-L-arabinofuranosidase</fullName>
        <ecNumber evidence="4">3.2.1.55</ecNumber>
    </recommendedName>
</protein>
<comment type="caution">
    <text evidence="10">The sequence shown here is derived from an EMBL/GenBank/DDBJ whole genome shotgun (WGS) entry which is preliminary data.</text>
</comment>
<comment type="catalytic activity">
    <reaction evidence="1">
        <text>Hydrolysis of terminal non-reducing alpha-L-arabinofuranoside residues in alpha-L-arabinosides.</text>
        <dbReference type="EC" id="3.2.1.55"/>
    </reaction>
</comment>
<accession>A0ABP0C7W7</accession>
<dbReference type="Pfam" id="PF22848">
    <property type="entry name" value="ASD1_dom"/>
    <property type="match status" value="1"/>
</dbReference>
<gene>
    <name evidence="10" type="ORF">SEUCBS140593_006679</name>
</gene>
<dbReference type="SUPFAM" id="SSF51445">
    <property type="entry name" value="(Trans)glycosidases"/>
    <property type="match status" value="1"/>
</dbReference>
<evidence type="ECO:0000256" key="2">
    <source>
        <dbReference type="ARBA" id="ARBA00004834"/>
    </source>
</evidence>
<dbReference type="InterPro" id="IPR010720">
    <property type="entry name" value="Alpha-L-AF_C"/>
</dbReference>
<dbReference type="InterPro" id="IPR013780">
    <property type="entry name" value="Glyco_hydro_b"/>
</dbReference>
<name>A0ABP0C7W7_9PEZI</name>
<organism evidence="10 11">
    <name type="scientific">Sporothrix eucalyptigena</name>
    <dbReference type="NCBI Taxonomy" id="1812306"/>
    <lineage>
        <taxon>Eukaryota</taxon>
        <taxon>Fungi</taxon>
        <taxon>Dikarya</taxon>
        <taxon>Ascomycota</taxon>
        <taxon>Pezizomycotina</taxon>
        <taxon>Sordariomycetes</taxon>
        <taxon>Sordariomycetidae</taxon>
        <taxon>Ophiostomatales</taxon>
        <taxon>Ophiostomataceae</taxon>
        <taxon>Sporothrix</taxon>
    </lineage>
</organism>
<dbReference type="Pfam" id="PF06964">
    <property type="entry name" value="Alpha-L-AF_C"/>
    <property type="match status" value="1"/>
</dbReference>
<dbReference type="SUPFAM" id="SSF51011">
    <property type="entry name" value="Glycosyl hydrolase domain"/>
    <property type="match status" value="1"/>
</dbReference>
<comment type="pathway">
    <text evidence="2">Glycan metabolism; L-arabinan degradation.</text>
</comment>
<keyword evidence="11" id="KW-1185">Reference proteome</keyword>
<dbReference type="EC" id="3.2.1.55" evidence="4"/>
<dbReference type="SMART" id="SM00813">
    <property type="entry name" value="Alpha-L-AF_C"/>
    <property type="match status" value="1"/>
</dbReference>
<keyword evidence="7" id="KW-0326">Glycosidase</keyword>
<evidence type="ECO:0000313" key="10">
    <source>
        <dbReference type="EMBL" id="CAK7227745.1"/>
    </source>
</evidence>
<dbReference type="InterPro" id="IPR017853">
    <property type="entry name" value="GH"/>
</dbReference>
<keyword evidence="6" id="KW-0119">Carbohydrate metabolism</keyword>
<dbReference type="Gene3D" id="2.60.40.1180">
    <property type="entry name" value="Golgi alpha-mannosidase II"/>
    <property type="match status" value="1"/>
</dbReference>
<evidence type="ECO:0000256" key="8">
    <source>
        <dbReference type="ARBA" id="ARBA00037415"/>
    </source>
</evidence>
<dbReference type="PANTHER" id="PTHR43576">
    <property type="entry name" value="ALPHA-L-ARABINOFURANOSIDASE C-RELATED"/>
    <property type="match status" value="1"/>
</dbReference>
<evidence type="ECO:0000313" key="11">
    <source>
        <dbReference type="Proteomes" id="UP001642482"/>
    </source>
</evidence>
<evidence type="ECO:0000256" key="1">
    <source>
        <dbReference type="ARBA" id="ARBA00001462"/>
    </source>
</evidence>
<dbReference type="EMBL" id="CAWUHD010000074">
    <property type="protein sequence ID" value="CAK7227745.1"/>
    <property type="molecule type" value="Genomic_DNA"/>
</dbReference>
<dbReference type="PANTHER" id="PTHR43576:SF3">
    <property type="entry name" value="ALPHA-L-ARABINOFURANOSIDASE C"/>
    <property type="match status" value="1"/>
</dbReference>
<comment type="similarity">
    <text evidence="3">Belongs to the glycosyl hydrolase 51 family.</text>
</comment>
<evidence type="ECO:0000256" key="3">
    <source>
        <dbReference type="ARBA" id="ARBA00007186"/>
    </source>
</evidence>
<keyword evidence="5" id="KW-0378">Hydrolase</keyword>
<feature type="domain" description="Alpha-L-arabinofuranosidase C-terminal" evidence="9">
    <location>
        <begin position="287"/>
        <end position="481"/>
    </location>
</feature>
<comment type="function">
    <text evidence="8">Alpha-L-arabinofuranosidase involved in the degradation of arabinoxylan, a major component of plant hemicellulose. Acts only on small linear 1,5-alpha-linked L-arabinofuranosyl oligosaccharides.</text>
</comment>
<reference evidence="10 11" key="1">
    <citation type="submission" date="2024-01" db="EMBL/GenBank/DDBJ databases">
        <authorList>
            <person name="Allen C."/>
            <person name="Tagirdzhanova G."/>
        </authorList>
    </citation>
    <scope>NUCLEOTIDE SEQUENCE [LARGE SCALE GENOMIC DNA]</scope>
</reference>
<evidence type="ECO:0000256" key="4">
    <source>
        <dbReference type="ARBA" id="ARBA00012670"/>
    </source>
</evidence>
<evidence type="ECO:0000256" key="6">
    <source>
        <dbReference type="ARBA" id="ARBA00023277"/>
    </source>
</evidence>